<dbReference type="PRINTS" id="PR00508">
    <property type="entry name" value="S21N4MTFRASE"/>
</dbReference>
<evidence type="ECO:0000313" key="6">
    <source>
        <dbReference type="EMBL" id="MBM6577870.1"/>
    </source>
</evidence>
<dbReference type="InterPro" id="IPR002941">
    <property type="entry name" value="DNA_methylase_N4/N6"/>
</dbReference>
<dbReference type="SUPFAM" id="SSF53335">
    <property type="entry name" value="S-adenosyl-L-methionine-dependent methyltransferases"/>
    <property type="match status" value="1"/>
</dbReference>
<proteinExistence type="inferred from homology"/>
<dbReference type="RefSeq" id="WP_204199969.1">
    <property type="nucleotide sequence ID" value="NZ_JAFEMC010000005.1"/>
</dbReference>
<reference evidence="6 7" key="1">
    <citation type="submission" date="2020-12" db="EMBL/GenBank/DDBJ databases">
        <title>Sphingomonas sp.</title>
        <authorList>
            <person name="Kim M.K."/>
        </authorList>
    </citation>
    <scope>NUCLEOTIDE SEQUENCE [LARGE SCALE GENOMIC DNA]</scope>
    <source>
        <strain evidence="6 7">BT552</strain>
    </source>
</reference>
<evidence type="ECO:0000259" key="5">
    <source>
        <dbReference type="SMART" id="SM00470"/>
    </source>
</evidence>
<comment type="similarity">
    <text evidence="4">Belongs to the N(4)/N(6)-methyltransferase family.</text>
</comment>
<gene>
    <name evidence="6" type="ORF">ILT43_15920</name>
</gene>
<name>A0ABS2DAB9_9SPHN</name>
<protein>
    <recommendedName>
        <fullName evidence="4">Methyltransferase</fullName>
        <ecNumber evidence="4">2.1.1.-</ecNumber>
    </recommendedName>
</protein>
<organism evidence="6 7">
    <name type="scientific">Sphingomonas longa</name>
    <dbReference type="NCBI Taxonomy" id="2778730"/>
    <lineage>
        <taxon>Bacteria</taxon>
        <taxon>Pseudomonadati</taxon>
        <taxon>Pseudomonadota</taxon>
        <taxon>Alphaproteobacteria</taxon>
        <taxon>Sphingomonadales</taxon>
        <taxon>Sphingomonadaceae</taxon>
        <taxon>Sphingomonas</taxon>
    </lineage>
</organism>
<dbReference type="PIRSF" id="PIRSF036758">
    <property type="entry name" value="Aden_M_ParB"/>
    <property type="match status" value="1"/>
</dbReference>
<dbReference type="CDD" id="cd16403">
    <property type="entry name" value="ParB_N_like_MT"/>
    <property type="match status" value="1"/>
</dbReference>
<dbReference type="InterPro" id="IPR036086">
    <property type="entry name" value="ParB/Sulfiredoxin_sf"/>
</dbReference>
<dbReference type="SUPFAM" id="SSF110849">
    <property type="entry name" value="ParB/Sulfiredoxin"/>
    <property type="match status" value="1"/>
</dbReference>
<feature type="domain" description="ParB-like N-terminal" evidence="5">
    <location>
        <begin position="10"/>
        <end position="96"/>
    </location>
</feature>
<keyword evidence="7" id="KW-1185">Reference proteome</keyword>
<dbReference type="InterPro" id="IPR029063">
    <property type="entry name" value="SAM-dependent_MTases_sf"/>
</dbReference>
<dbReference type="Gene3D" id="3.90.1530.10">
    <property type="entry name" value="Conserved hypothetical protein from pyrococcus furiosus pfu- 392566-001, ParB domain"/>
    <property type="match status" value="1"/>
</dbReference>
<dbReference type="EMBL" id="JAFEMC010000005">
    <property type="protein sequence ID" value="MBM6577870.1"/>
    <property type="molecule type" value="Genomic_DNA"/>
</dbReference>
<keyword evidence="1" id="KW-0489">Methyltransferase</keyword>
<comment type="catalytic activity">
    <reaction evidence="3">
        <text>a 2'-deoxyadenosine in DNA + S-adenosyl-L-methionine = an N(6)-methyl-2'-deoxyadenosine in DNA + S-adenosyl-L-homocysteine + H(+)</text>
        <dbReference type="Rhea" id="RHEA:15197"/>
        <dbReference type="Rhea" id="RHEA-COMP:12418"/>
        <dbReference type="Rhea" id="RHEA-COMP:12419"/>
        <dbReference type="ChEBI" id="CHEBI:15378"/>
        <dbReference type="ChEBI" id="CHEBI:57856"/>
        <dbReference type="ChEBI" id="CHEBI:59789"/>
        <dbReference type="ChEBI" id="CHEBI:90615"/>
        <dbReference type="ChEBI" id="CHEBI:90616"/>
        <dbReference type="EC" id="2.1.1.72"/>
    </reaction>
</comment>
<evidence type="ECO:0000313" key="7">
    <source>
        <dbReference type="Proteomes" id="UP000763641"/>
    </source>
</evidence>
<comment type="caution">
    <text evidence="6">The sequence shown here is derived from an EMBL/GenBank/DDBJ whole genome shotgun (WGS) entry which is preliminary data.</text>
</comment>
<dbReference type="InterPro" id="IPR003115">
    <property type="entry name" value="ParB_N"/>
</dbReference>
<dbReference type="InterPro" id="IPR015840">
    <property type="entry name" value="DNA_MeTrfase_ParB"/>
</dbReference>
<dbReference type="Gene3D" id="3.40.50.150">
    <property type="entry name" value="Vaccinia Virus protein VP39"/>
    <property type="match status" value="1"/>
</dbReference>
<keyword evidence="2" id="KW-0808">Transferase</keyword>
<evidence type="ECO:0000256" key="2">
    <source>
        <dbReference type="ARBA" id="ARBA00022679"/>
    </source>
</evidence>
<dbReference type="InterPro" id="IPR001091">
    <property type="entry name" value="RM_Methyltransferase"/>
</dbReference>
<accession>A0ABS2DAB9</accession>
<evidence type="ECO:0000256" key="3">
    <source>
        <dbReference type="ARBA" id="ARBA00047942"/>
    </source>
</evidence>
<dbReference type="Proteomes" id="UP000763641">
    <property type="component" value="Unassembled WGS sequence"/>
</dbReference>
<dbReference type="EC" id="2.1.1.-" evidence="4"/>
<sequence length="457" mass="49667">MLFARLGPIIYRRPDELIAYARNPRKHPERQIVALMASISEFGFNMPILVDGDSQIIAGDARLQAAKRLGLPEVPTISATHLSPGQVKAYRLADNRVAELGLWDMKALAIEIAEIISLDEIEVESIGWSTAELDVLLIAPVGDAGERDPADAQIEPPLQPVARPGDLWLLGQHRLLCGSALDDASWHRLLDGKMAGMSFGDPPFNVKVGGHVSGLGKVKHAEFAMASGEMSQGEFTDFLSSYLAAIKRHLRDGAVIDICMDWRHLRELHAAIDDNQLSLLNICIWNKTNGGMGSLYRSKHEIVAVTKVGTAPHINNVELGKHGRYRTNVWDYAGVNSFGAGRMQDLADHPTVKPVALVADAIRDVTCKGEIVLDPFMGSGTTLLAADRAGRLGYGTEIEPRFVDVAIRRWQELTGGMAVLADTGQSWEGVAAERLLLRDDASVADDIEQGEACHVAA</sequence>
<evidence type="ECO:0000256" key="1">
    <source>
        <dbReference type="ARBA" id="ARBA00022603"/>
    </source>
</evidence>
<dbReference type="Pfam" id="PF02195">
    <property type="entry name" value="ParB_N"/>
    <property type="match status" value="1"/>
</dbReference>
<dbReference type="SMART" id="SM00470">
    <property type="entry name" value="ParB"/>
    <property type="match status" value="1"/>
</dbReference>
<evidence type="ECO:0000256" key="4">
    <source>
        <dbReference type="RuleBase" id="RU362026"/>
    </source>
</evidence>
<dbReference type="Pfam" id="PF01555">
    <property type="entry name" value="N6_N4_Mtase"/>
    <property type="match status" value="1"/>
</dbReference>